<comment type="caution">
    <text evidence="1">The sequence shown here is derived from an EMBL/GenBank/DDBJ whole genome shotgun (WGS) entry which is preliminary data.</text>
</comment>
<gene>
    <name evidence="1" type="ORF">A33I_07500</name>
</gene>
<name>U6SRB4_9BACI</name>
<evidence type="ECO:0000313" key="2">
    <source>
        <dbReference type="Proteomes" id="UP000017170"/>
    </source>
</evidence>
<organism evidence="1 2">
    <name type="scientific">Alkalihalophilus marmarensis DSM 21297</name>
    <dbReference type="NCBI Taxonomy" id="1188261"/>
    <lineage>
        <taxon>Bacteria</taxon>
        <taxon>Bacillati</taxon>
        <taxon>Bacillota</taxon>
        <taxon>Bacilli</taxon>
        <taxon>Bacillales</taxon>
        <taxon>Bacillaceae</taxon>
        <taxon>Alkalihalophilus</taxon>
    </lineage>
</organism>
<reference evidence="1 2" key="1">
    <citation type="journal article" date="2013" name="Genome Announc.">
        <title>Genome Sequence of the Extreme Obligate Alkaliphile Bacillus marmarensis Strain DSM 21297.</title>
        <authorList>
            <person name="Wernick D.G."/>
            <person name="Choi K.Y."/>
            <person name="Tat C.A."/>
            <person name="Lafontaine Rivera J.G."/>
            <person name="Liao J.C."/>
        </authorList>
    </citation>
    <scope>NUCLEOTIDE SEQUENCE [LARGE SCALE GENOMIC DNA]</scope>
    <source>
        <strain evidence="1 2">DSM 21297</strain>
    </source>
</reference>
<dbReference type="Proteomes" id="UP000017170">
    <property type="component" value="Unassembled WGS sequence"/>
</dbReference>
<dbReference type="AlphaFoldDB" id="U6SRB4"/>
<protein>
    <submittedName>
        <fullName evidence="1">Uncharacterized protein</fullName>
    </submittedName>
</protein>
<dbReference type="EMBL" id="ATAE01000008">
    <property type="protein sequence ID" value="ERN54264.1"/>
    <property type="molecule type" value="Genomic_DNA"/>
</dbReference>
<evidence type="ECO:0000313" key="1">
    <source>
        <dbReference type="EMBL" id="ERN54264.1"/>
    </source>
</evidence>
<proteinExistence type="predicted"/>
<sequence length="64" mass="7262">MTISPFHLYIHPTPESQIKSFAKLYEKTPASLDKLYKCSENDCGVEFLSFTIRRKGGLDEAHDG</sequence>
<accession>U6SRB4</accession>
<keyword evidence="2" id="KW-1185">Reference proteome</keyword>